<evidence type="ECO:0000256" key="1">
    <source>
        <dbReference type="SAM" id="MobiDB-lite"/>
    </source>
</evidence>
<evidence type="ECO:0000313" key="2">
    <source>
        <dbReference type="EMBL" id="PBK86429.1"/>
    </source>
</evidence>
<name>A0A2H3CTN4_ARMGA</name>
<sequence>MVSNQSFPQFPPSLVEVAEISSTDDASEQFDHPIEYHQPYHRHLLSPIPEGGSIIDDESCYPLDEEVSFDSDVPCLPPNDGNTAYPLPKGRPPVPPRTDIISCLWPITPLTGATTTVPRGYLQICGRVLPPPVDRPSCDEGPLSPSLSSKGIIDFPYDFPVDSAPQSARTLGRSDSESSRNSSSTDEVHSDSKLSTGRWKRLFRSRKSSNVSVPLPPSLLDSSPPVVSEFGAVESAESLTSDEKQSSLGRSVFKKLPKKFSNLDSPSKSEAEPPLTNVTKVSRKFPGFLKLSAVGWPTDSASEHGSQPSLIPRMADGSFLPTPSLSAHDLGKVNAWYAPVPILPLTPRRTQTPKPPATSQLSTSLESPSTPDVPPIPSVAPAPKMISSHKSTPCLRTAQSLDAESISGSNSIYSSNSAHSSDSSWTIPPPKPVPTCELPPTPVPAIVVSPASTEDKRNTIYFVIEPEWDQNSDDDVPFQFVPREAVPTGESRACVDHFNHRMSLRPRSVSNPELLAASMAKSLASVVEGAGY</sequence>
<organism evidence="2 3">
    <name type="scientific">Armillaria gallica</name>
    <name type="common">Bulbous honey fungus</name>
    <name type="synonym">Armillaria bulbosa</name>
    <dbReference type="NCBI Taxonomy" id="47427"/>
    <lineage>
        <taxon>Eukaryota</taxon>
        <taxon>Fungi</taxon>
        <taxon>Dikarya</taxon>
        <taxon>Basidiomycota</taxon>
        <taxon>Agaricomycotina</taxon>
        <taxon>Agaricomycetes</taxon>
        <taxon>Agaricomycetidae</taxon>
        <taxon>Agaricales</taxon>
        <taxon>Marasmiineae</taxon>
        <taxon>Physalacriaceae</taxon>
        <taxon>Armillaria</taxon>
    </lineage>
</organism>
<accession>A0A2H3CTN4</accession>
<dbReference type="AlphaFoldDB" id="A0A2H3CTN4"/>
<evidence type="ECO:0000313" key="3">
    <source>
        <dbReference type="Proteomes" id="UP000217790"/>
    </source>
</evidence>
<feature type="compositionally biased region" description="Low complexity" evidence="1">
    <location>
        <begin position="407"/>
        <end position="424"/>
    </location>
</feature>
<keyword evidence="3" id="KW-1185">Reference proteome</keyword>
<dbReference type="InParanoid" id="A0A2H3CTN4"/>
<gene>
    <name evidence="2" type="ORF">ARMGADRAFT_536025</name>
</gene>
<dbReference type="OMA" id="IDDESCY"/>
<dbReference type="OrthoDB" id="2987215at2759"/>
<feature type="region of interest" description="Disordered" evidence="1">
    <location>
        <begin position="345"/>
        <end position="389"/>
    </location>
</feature>
<protein>
    <submittedName>
        <fullName evidence="2">Uncharacterized protein</fullName>
    </submittedName>
</protein>
<reference evidence="3" key="1">
    <citation type="journal article" date="2017" name="Nat. Ecol. Evol.">
        <title>Genome expansion and lineage-specific genetic innovations in the forest pathogenic fungi Armillaria.</title>
        <authorList>
            <person name="Sipos G."/>
            <person name="Prasanna A.N."/>
            <person name="Walter M.C."/>
            <person name="O'Connor E."/>
            <person name="Balint B."/>
            <person name="Krizsan K."/>
            <person name="Kiss B."/>
            <person name="Hess J."/>
            <person name="Varga T."/>
            <person name="Slot J."/>
            <person name="Riley R."/>
            <person name="Boka B."/>
            <person name="Rigling D."/>
            <person name="Barry K."/>
            <person name="Lee J."/>
            <person name="Mihaltcheva S."/>
            <person name="LaButti K."/>
            <person name="Lipzen A."/>
            <person name="Waldron R."/>
            <person name="Moloney N.M."/>
            <person name="Sperisen C."/>
            <person name="Kredics L."/>
            <person name="Vagvoelgyi C."/>
            <person name="Patrignani A."/>
            <person name="Fitzpatrick D."/>
            <person name="Nagy I."/>
            <person name="Doyle S."/>
            <person name="Anderson J.B."/>
            <person name="Grigoriev I.V."/>
            <person name="Gueldener U."/>
            <person name="Muensterkoetter M."/>
            <person name="Nagy L.G."/>
        </authorList>
    </citation>
    <scope>NUCLEOTIDE SEQUENCE [LARGE SCALE GENOMIC DNA]</scope>
    <source>
        <strain evidence="3">Ar21-2</strain>
    </source>
</reference>
<feature type="compositionally biased region" description="Pro residues" evidence="1">
    <location>
        <begin position="371"/>
        <end position="380"/>
    </location>
</feature>
<dbReference type="EMBL" id="KZ293684">
    <property type="protein sequence ID" value="PBK86429.1"/>
    <property type="molecule type" value="Genomic_DNA"/>
</dbReference>
<feature type="region of interest" description="Disordered" evidence="1">
    <location>
        <begin position="407"/>
        <end position="428"/>
    </location>
</feature>
<dbReference type="Proteomes" id="UP000217790">
    <property type="component" value="Unassembled WGS sequence"/>
</dbReference>
<feature type="compositionally biased region" description="Polar residues" evidence="1">
    <location>
        <begin position="348"/>
        <end position="370"/>
    </location>
</feature>
<proteinExistence type="predicted"/>
<feature type="region of interest" description="Disordered" evidence="1">
    <location>
        <begin position="164"/>
        <end position="192"/>
    </location>
</feature>